<reference evidence="1 2" key="1">
    <citation type="submission" date="2021-05" db="EMBL/GenBank/DDBJ databases">
        <title>Culturable bacteria isolated from Daya Bay.</title>
        <authorList>
            <person name="Zheng W."/>
            <person name="Yu S."/>
            <person name="Huang Y."/>
        </authorList>
    </citation>
    <scope>NUCLEOTIDE SEQUENCE [LARGE SCALE GENOMIC DNA]</scope>
    <source>
        <strain evidence="1 2">DP4N28-5</strain>
    </source>
</reference>
<sequence length="74" mass="8846">MKKSEAERIVRYAAHKWVEETEQDLSSAGEPSFYEFREWLLERWSNALDFRSTMGPNNDAESWFDDELGQAWRN</sequence>
<name>A0ABS6T2A6_9RHOB</name>
<keyword evidence="2" id="KW-1185">Reference proteome</keyword>
<evidence type="ECO:0000313" key="2">
    <source>
        <dbReference type="Proteomes" id="UP000756530"/>
    </source>
</evidence>
<accession>A0ABS6T2A6</accession>
<comment type="caution">
    <text evidence="1">The sequence shown here is derived from an EMBL/GenBank/DDBJ whole genome shotgun (WGS) entry which is preliminary data.</text>
</comment>
<protein>
    <submittedName>
        <fullName evidence="1">Uncharacterized protein</fullName>
    </submittedName>
</protein>
<gene>
    <name evidence="1" type="ORF">KJP28_10580</name>
</gene>
<organism evidence="1 2">
    <name type="scientific">Maritimibacter dapengensis</name>
    <dbReference type="NCBI Taxonomy" id="2836868"/>
    <lineage>
        <taxon>Bacteria</taxon>
        <taxon>Pseudomonadati</taxon>
        <taxon>Pseudomonadota</taxon>
        <taxon>Alphaproteobacteria</taxon>
        <taxon>Rhodobacterales</taxon>
        <taxon>Roseobacteraceae</taxon>
        <taxon>Maritimibacter</taxon>
    </lineage>
</organism>
<proteinExistence type="predicted"/>
<dbReference type="EMBL" id="JAHUZE010000002">
    <property type="protein sequence ID" value="MBV7379373.1"/>
    <property type="molecule type" value="Genomic_DNA"/>
</dbReference>
<dbReference type="RefSeq" id="WP_218392508.1">
    <property type="nucleotide sequence ID" value="NZ_JAHUZE010000002.1"/>
</dbReference>
<dbReference type="Proteomes" id="UP000756530">
    <property type="component" value="Unassembled WGS sequence"/>
</dbReference>
<evidence type="ECO:0000313" key="1">
    <source>
        <dbReference type="EMBL" id="MBV7379373.1"/>
    </source>
</evidence>